<dbReference type="STRING" id="696281.Desru_3305"/>
<evidence type="ECO:0000256" key="1">
    <source>
        <dbReference type="PROSITE-ProRule" id="PRU00182"/>
    </source>
</evidence>
<dbReference type="EMBL" id="CP002780">
    <property type="protein sequence ID" value="AEG61510.1"/>
    <property type="molecule type" value="Genomic_DNA"/>
</dbReference>
<dbReference type="AlphaFoldDB" id="F6DK93"/>
<dbReference type="Proteomes" id="UP000009234">
    <property type="component" value="Chromosome"/>
</dbReference>
<dbReference type="PROSITE" id="PS50889">
    <property type="entry name" value="S4"/>
    <property type="match status" value="1"/>
</dbReference>
<reference evidence="4" key="1">
    <citation type="submission" date="2011-05" db="EMBL/GenBank/DDBJ databases">
        <title>Complete sequence of Desulfotomaculum ruminis DSM 2154.</title>
        <authorList>
            <person name="Lucas S."/>
            <person name="Copeland A."/>
            <person name="Lapidus A."/>
            <person name="Cheng J.-F."/>
            <person name="Goodwin L."/>
            <person name="Pitluck S."/>
            <person name="Lu M."/>
            <person name="Detter J.C."/>
            <person name="Han C."/>
            <person name="Tapia R."/>
            <person name="Land M."/>
            <person name="Hauser L."/>
            <person name="Kyrpides N."/>
            <person name="Ivanova N."/>
            <person name="Mikhailova N."/>
            <person name="Pagani I."/>
            <person name="Stams A.J.M."/>
            <person name="Plugge C.M."/>
            <person name="Muyzer G."/>
            <person name="Kuever J."/>
            <person name="Parshina S.N."/>
            <person name="Ivanova A.E."/>
            <person name="Nazina T.N."/>
            <person name="Brambilla E."/>
            <person name="Spring S."/>
            <person name="Klenk H.-P."/>
            <person name="Woyke T."/>
        </authorList>
    </citation>
    <scope>NUCLEOTIDE SEQUENCE [LARGE SCALE GENOMIC DNA]</scope>
    <source>
        <strain evidence="4">ATCC 23193 / DSM 2154 / NCIB 8452 / DL</strain>
    </source>
</reference>
<feature type="domain" description="Ribosome-associated protein quality control protein P2 RNA-binding" evidence="2">
    <location>
        <begin position="88"/>
        <end position="167"/>
    </location>
</feature>
<evidence type="ECO:0000313" key="3">
    <source>
        <dbReference type="EMBL" id="AEG61510.1"/>
    </source>
</evidence>
<dbReference type="eggNOG" id="COG2302">
    <property type="taxonomic scope" value="Bacteria"/>
</dbReference>
<keyword evidence="4" id="KW-1185">Reference proteome</keyword>
<dbReference type="Pfam" id="PF17774">
    <property type="entry name" value="YlmH_RBD"/>
    <property type="match status" value="1"/>
</dbReference>
<proteinExistence type="predicted"/>
<evidence type="ECO:0000259" key="2">
    <source>
        <dbReference type="Pfam" id="PF17774"/>
    </source>
</evidence>
<dbReference type="HOGENOM" id="CLU_075687_0_0_9"/>
<dbReference type="PANTHER" id="PTHR13633">
    <property type="entry name" value="MITOCHONDRIAL TRANSCRIPTION RESCUE FACTOR 1"/>
    <property type="match status" value="1"/>
</dbReference>
<keyword evidence="1" id="KW-0694">RNA-binding</keyword>
<gene>
    <name evidence="3" type="ordered locus">Desru_3305</name>
</gene>
<reference evidence="3 4" key="2">
    <citation type="journal article" date="2012" name="Stand. Genomic Sci.">
        <title>Complete genome sequence of the sulfate-reducing firmicute Desulfotomaculum ruminis type strain (DL(T)).</title>
        <authorList>
            <person name="Spring S."/>
            <person name="Visser M."/>
            <person name="Lu M."/>
            <person name="Copeland A."/>
            <person name="Lapidus A."/>
            <person name="Lucas S."/>
            <person name="Cheng J.F."/>
            <person name="Han C."/>
            <person name="Tapia R."/>
            <person name="Goodwin L.A."/>
            <person name="Pitluck S."/>
            <person name="Ivanova N."/>
            <person name="Land M."/>
            <person name="Hauser L."/>
            <person name="Larimer F."/>
            <person name="Rohde M."/>
            <person name="Goker M."/>
            <person name="Detter J.C."/>
            <person name="Kyrpides N.C."/>
            <person name="Woyke T."/>
            <person name="Schaap P.J."/>
            <person name="Plugge C.M."/>
            <person name="Muyzer G."/>
            <person name="Kuever J."/>
            <person name="Pereira I.A."/>
            <person name="Parshina S.N."/>
            <person name="Bernier-Latmani R."/>
            <person name="Stams A.J."/>
            <person name="Klenk H.P."/>
        </authorList>
    </citation>
    <scope>NUCLEOTIDE SEQUENCE [LARGE SCALE GENOMIC DNA]</scope>
    <source>
        <strain evidence="4">ATCC 23193 / DSM 2154 / NCIB 8452 / DL</strain>
    </source>
</reference>
<name>F6DK93_DESRL</name>
<dbReference type="KEGG" id="dru:Desru_3305"/>
<dbReference type="Gene3D" id="3.30.70.330">
    <property type="match status" value="1"/>
</dbReference>
<dbReference type="OrthoDB" id="9812787at2"/>
<sequence length="262" mass="29243">MKLNRDSYIGHIRDQEEKALLARVLDRVETLLKNHRCVLTNFHDPYHTGLIISMLERIPGLDFAAGGGYPTAERVRIALFPDYLDESQVNFELVLLAVEGNFKMVKTTHRDFLGSILSLGIKRELIGDILITPRGCQVIVAREVASYLRANLTKVHRVGVEVREIGFEVLSLPEVTIKEIRTTVASLRLDAVAAAGFGMSRSRMAREIQAEKLNLNWCGSEVSAMVQEGDMLSLRGRGRVEVAEVKGSTKSGRISIVLKRFL</sequence>
<dbReference type="GO" id="GO:0003723">
    <property type="term" value="F:RNA binding"/>
    <property type="evidence" value="ECO:0007669"/>
    <property type="project" value="UniProtKB-KW"/>
</dbReference>
<dbReference type="InterPro" id="IPR012677">
    <property type="entry name" value="Nucleotide-bd_a/b_plait_sf"/>
</dbReference>
<accession>F6DK93</accession>
<dbReference type="InterPro" id="IPR040591">
    <property type="entry name" value="RqcP2_RBD"/>
</dbReference>
<evidence type="ECO:0000313" key="4">
    <source>
        <dbReference type="Proteomes" id="UP000009234"/>
    </source>
</evidence>
<dbReference type="PANTHER" id="PTHR13633:SF3">
    <property type="entry name" value="MITOCHONDRIAL TRANSCRIPTION RESCUE FACTOR 1"/>
    <property type="match status" value="1"/>
</dbReference>
<dbReference type="Gene3D" id="3.30.1370.160">
    <property type="match status" value="1"/>
</dbReference>
<dbReference type="SUPFAM" id="SSF55174">
    <property type="entry name" value="Alpha-L RNA-binding motif"/>
    <property type="match status" value="1"/>
</dbReference>
<dbReference type="RefSeq" id="WP_013843256.1">
    <property type="nucleotide sequence ID" value="NC_015589.1"/>
</dbReference>
<organism evidence="3 4">
    <name type="scientific">Desulforamulus ruminis (strain ATCC 23193 / DSM 2154 / NCIMB 8452 / DL)</name>
    <name type="common">Desulfotomaculum ruminis</name>
    <dbReference type="NCBI Taxonomy" id="696281"/>
    <lineage>
        <taxon>Bacteria</taxon>
        <taxon>Bacillati</taxon>
        <taxon>Bacillota</taxon>
        <taxon>Clostridia</taxon>
        <taxon>Eubacteriales</taxon>
        <taxon>Peptococcaceae</taxon>
        <taxon>Desulforamulus</taxon>
    </lineage>
</organism>
<protein>
    <submittedName>
        <fullName evidence="3">RNA-binding S4 domain-containing protein</fullName>
    </submittedName>
</protein>